<dbReference type="OrthoDB" id="9554320at2"/>
<keyword evidence="1" id="KW-0732">Signal</keyword>
<evidence type="ECO:0000256" key="1">
    <source>
        <dbReference type="SAM" id="SignalP"/>
    </source>
</evidence>
<organism evidence="2 3">
    <name type="scientific">Hartmannibacter diazotrophicus</name>
    <dbReference type="NCBI Taxonomy" id="1482074"/>
    <lineage>
        <taxon>Bacteria</taxon>
        <taxon>Pseudomonadati</taxon>
        <taxon>Pseudomonadota</taxon>
        <taxon>Alphaproteobacteria</taxon>
        <taxon>Hyphomicrobiales</taxon>
        <taxon>Pleomorphomonadaceae</taxon>
        <taxon>Hartmannibacter</taxon>
    </lineage>
</organism>
<name>A0A2C9DC04_9HYPH</name>
<dbReference type="Proteomes" id="UP000223606">
    <property type="component" value="Chromosome 1"/>
</dbReference>
<evidence type="ECO:0000313" key="2">
    <source>
        <dbReference type="EMBL" id="SON57854.1"/>
    </source>
</evidence>
<dbReference type="AlphaFoldDB" id="A0A2C9DC04"/>
<gene>
    <name evidence="2" type="ORF">HDIA_4313</name>
</gene>
<dbReference type="KEGG" id="hdi:HDIA_4313"/>
<evidence type="ECO:0000313" key="3">
    <source>
        <dbReference type="Proteomes" id="UP000223606"/>
    </source>
</evidence>
<sequence length="201" mass="21341">MATISIPICAYILTLYPEATAAAGAGSPAPAGGASLRPLALGLATPSFWTEEEINRAFTEANRIWLREADIQFSPVNISRRDEVVPADARAMWIRFVNRLSPRGQGIGVGFVYDLPAAEGGWGGGRIVVLSGEKVREGIAGFAGNLLAHELGHVLIDDPNHALAGDDHSNLMHHSRNPRVANAGLLNATQVERARATAATF</sequence>
<keyword evidence="3" id="KW-1185">Reference proteome</keyword>
<feature type="signal peptide" evidence="1">
    <location>
        <begin position="1"/>
        <end position="21"/>
    </location>
</feature>
<dbReference type="EMBL" id="LT960614">
    <property type="protein sequence ID" value="SON57854.1"/>
    <property type="molecule type" value="Genomic_DNA"/>
</dbReference>
<feature type="chain" id="PRO_5012699927" evidence="1">
    <location>
        <begin position="22"/>
        <end position="201"/>
    </location>
</feature>
<dbReference type="RefSeq" id="WP_099558053.1">
    <property type="nucleotide sequence ID" value="NZ_LT960614.1"/>
</dbReference>
<reference evidence="3" key="1">
    <citation type="submission" date="2017-09" db="EMBL/GenBank/DDBJ databases">
        <title>Genome sequence of Nannocystis excedens DSM 71.</title>
        <authorList>
            <person name="Blom J."/>
        </authorList>
    </citation>
    <scope>NUCLEOTIDE SEQUENCE [LARGE SCALE GENOMIC DNA]</scope>
    <source>
        <strain evidence="3">type strain: E19</strain>
    </source>
</reference>
<protein>
    <submittedName>
        <fullName evidence="2">Uncharacterized protein</fullName>
    </submittedName>
</protein>
<proteinExistence type="predicted"/>
<dbReference type="SUPFAM" id="SSF55486">
    <property type="entry name" value="Metalloproteases ('zincins'), catalytic domain"/>
    <property type="match status" value="1"/>
</dbReference>
<accession>A0A2C9DC04</accession>